<dbReference type="InterPro" id="IPR007110">
    <property type="entry name" value="Ig-like_dom"/>
</dbReference>
<keyword evidence="4 6" id="KW-0472">Membrane</keyword>
<evidence type="ECO:0000259" key="8">
    <source>
        <dbReference type="PROSITE" id="PS50835"/>
    </source>
</evidence>
<dbReference type="Pfam" id="PF07686">
    <property type="entry name" value="V-set"/>
    <property type="match status" value="1"/>
</dbReference>
<dbReference type="SUPFAM" id="SSF49265">
    <property type="entry name" value="Fibronectin type III"/>
    <property type="match status" value="1"/>
</dbReference>
<dbReference type="Pfam" id="PF08205">
    <property type="entry name" value="C2-set_2"/>
    <property type="match status" value="2"/>
</dbReference>
<dbReference type="SUPFAM" id="SSF48726">
    <property type="entry name" value="Immunoglobulin"/>
    <property type="match status" value="5"/>
</dbReference>
<feature type="domain" description="Ig-like" evidence="8">
    <location>
        <begin position="257"/>
        <end position="351"/>
    </location>
</feature>
<comment type="subcellular location">
    <subcellularLocation>
        <location evidence="1">Membrane</location>
        <topology evidence="1">Single-pass membrane protein</topology>
    </subcellularLocation>
</comment>
<dbReference type="GeneID" id="108566204"/>
<accession>A0ABM1N3S5</accession>
<feature type="domain" description="Ig-like" evidence="8">
    <location>
        <begin position="356"/>
        <end position="441"/>
    </location>
</feature>
<keyword evidence="9" id="KW-1185">Reference proteome</keyword>
<dbReference type="InterPro" id="IPR013162">
    <property type="entry name" value="CD80_C2-set"/>
</dbReference>
<evidence type="ECO:0000256" key="2">
    <source>
        <dbReference type="ARBA" id="ARBA00022692"/>
    </source>
</evidence>
<keyword evidence="3 6" id="KW-1133">Transmembrane helix</keyword>
<proteinExistence type="predicted"/>
<gene>
    <name evidence="10" type="primary">LOC108566204</name>
</gene>
<dbReference type="PROSITE" id="PS50835">
    <property type="entry name" value="IG_LIKE"/>
    <property type="match status" value="4"/>
</dbReference>
<dbReference type="InterPro" id="IPR003598">
    <property type="entry name" value="Ig_sub2"/>
</dbReference>
<dbReference type="PANTHER" id="PTHR23278">
    <property type="entry name" value="SIDESTEP PROTEIN"/>
    <property type="match status" value="1"/>
</dbReference>
<keyword evidence="7" id="KW-0732">Signal</keyword>
<dbReference type="PANTHER" id="PTHR23278:SF4">
    <property type="entry name" value="SIDESTEP, ISOFORM C"/>
    <property type="match status" value="1"/>
</dbReference>
<dbReference type="InterPro" id="IPR013783">
    <property type="entry name" value="Ig-like_fold"/>
</dbReference>
<evidence type="ECO:0000313" key="9">
    <source>
        <dbReference type="Proteomes" id="UP000695000"/>
    </source>
</evidence>
<evidence type="ECO:0000313" key="10">
    <source>
        <dbReference type="RefSeq" id="XP_017781475.1"/>
    </source>
</evidence>
<dbReference type="InterPro" id="IPR003599">
    <property type="entry name" value="Ig_sub"/>
</dbReference>
<name>A0ABM1N3S5_NICVS</name>
<dbReference type="SMART" id="SM00409">
    <property type="entry name" value="IG"/>
    <property type="match status" value="3"/>
</dbReference>
<evidence type="ECO:0000256" key="5">
    <source>
        <dbReference type="ARBA" id="ARBA00023157"/>
    </source>
</evidence>
<dbReference type="SMART" id="SM00408">
    <property type="entry name" value="IGc2"/>
    <property type="match status" value="2"/>
</dbReference>
<dbReference type="InterPro" id="IPR013106">
    <property type="entry name" value="Ig_V-set"/>
</dbReference>
<dbReference type="Gene3D" id="2.60.40.10">
    <property type="entry name" value="Immunoglobulins"/>
    <property type="match status" value="6"/>
</dbReference>
<evidence type="ECO:0000256" key="4">
    <source>
        <dbReference type="ARBA" id="ARBA00023136"/>
    </source>
</evidence>
<evidence type="ECO:0000256" key="1">
    <source>
        <dbReference type="ARBA" id="ARBA00004167"/>
    </source>
</evidence>
<dbReference type="Pfam" id="PF13927">
    <property type="entry name" value="Ig_3"/>
    <property type="match status" value="1"/>
</dbReference>
<sequence length="785" mass="86685">MDNLRIEVACSLMIMNIVVSGILASPGPGKSNFQNVPAKVVWAVPGKDVELPCDVTPPLPTDSVNMIFWFKDTSGMPIYSLDARLNETSHLAVSNDLGTRSYFVMDQDPSRARLKIQEVAAEDEGVFRCRVDFINSPTRNFRVNLTLVVQPSVPRIFDAEGKEILTEAGPFLEGQELFLSCQVTGGKPAPSLIWWYNGTILDSVVDTGRDYFTTVNQMLITKVPRSLKGGKLECRATSYEMAGDIIREVPVIVYLKPNKVKIVSPNELLSCSKAQTVRCETSGSYPPAKIIWTLQAKPMRNAVLTEEETELFSSSIISMRLEAEDDGKELVCRADNPRFPKGYLEDKRRIHVAYPPKVAVRLDLGATSPVKEGSIVVLRCDCKARPSPHTFSWYQDGHLVPYNETAGLLPADDTLTIKSIRRRSEGEYSCSATNSEGETYSAPFNLIVQYAPRCKIGYEVNKIASVTYENMIVQCHVEAIPEVIRFHWTYNTSKGVLPMQGAKMQNTGDVSTLHFTPGTNDIESLSCWATNSVGRQETPCLFHIIPADKPESPRNCLMRNASHGGGLEVSCLAGKDGGLQQSFVLEVEDLTLPLDPSVVATLSDQGDHSTPVYRVLGETPVFRLHSLEANREYQFVVYAVNAKGRSSPPVVLPNIRLEVPTDPKQENGLSIGVYDTDKGNHPITLTLLLVILAAIVMVLIIGIVAIASVLACRRQPQVALRARRSSKPPEELELSEAGFNEGFHRRSAQYRASLYASESDFERSINSGPDLILAPVNFPRQSTDY</sequence>
<dbReference type="InterPro" id="IPR003961">
    <property type="entry name" value="FN3_dom"/>
</dbReference>
<evidence type="ECO:0000256" key="7">
    <source>
        <dbReference type="SAM" id="SignalP"/>
    </source>
</evidence>
<reference evidence="10" key="1">
    <citation type="submission" date="2025-08" db="UniProtKB">
        <authorList>
            <consortium name="RefSeq"/>
        </authorList>
    </citation>
    <scope>IDENTIFICATION</scope>
    <source>
        <tissue evidence="10">Whole Larva</tissue>
    </source>
</reference>
<evidence type="ECO:0000256" key="3">
    <source>
        <dbReference type="ARBA" id="ARBA00022989"/>
    </source>
</evidence>
<feature type="chain" id="PRO_5045239137" evidence="7">
    <location>
        <begin position="25"/>
        <end position="785"/>
    </location>
</feature>
<dbReference type="InterPro" id="IPR036179">
    <property type="entry name" value="Ig-like_dom_sf"/>
</dbReference>
<dbReference type="InterPro" id="IPR036116">
    <property type="entry name" value="FN3_sf"/>
</dbReference>
<feature type="transmembrane region" description="Helical" evidence="6">
    <location>
        <begin position="685"/>
        <end position="711"/>
    </location>
</feature>
<protein>
    <submittedName>
        <fullName evidence="10">Hemicentin-2 isoform X1</fullName>
    </submittedName>
</protein>
<keyword evidence="5" id="KW-1015">Disulfide bond</keyword>
<organism evidence="9 10">
    <name type="scientific">Nicrophorus vespilloides</name>
    <name type="common">Boreal carrion beetle</name>
    <dbReference type="NCBI Taxonomy" id="110193"/>
    <lineage>
        <taxon>Eukaryota</taxon>
        <taxon>Metazoa</taxon>
        <taxon>Ecdysozoa</taxon>
        <taxon>Arthropoda</taxon>
        <taxon>Hexapoda</taxon>
        <taxon>Insecta</taxon>
        <taxon>Pterygota</taxon>
        <taxon>Neoptera</taxon>
        <taxon>Endopterygota</taxon>
        <taxon>Coleoptera</taxon>
        <taxon>Polyphaga</taxon>
        <taxon>Staphyliniformia</taxon>
        <taxon>Silphidae</taxon>
        <taxon>Nicrophorinae</taxon>
        <taxon>Nicrophorus</taxon>
    </lineage>
</organism>
<dbReference type="RefSeq" id="XP_017781475.1">
    <property type="nucleotide sequence ID" value="XM_017925986.1"/>
</dbReference>
<keyword evidence="2 6" id="KW-0812">Transmembrane</keyword>
<feature type="signal peptide" evidence="7">
    <location>
        <begin position="1"/>
        <end position="24"/>
    </location>
</feature>
<feature type="domain" description="Ig-like" evidence="8">
    <location>
        <begin position="28"/>
        <end position="146"/>
    </location>
</feature>
<dbReference type="CDD" id="cd00063">
    <property type="entry name" value="FN3"/>
    <property type="match status" value="1"/>
</dbReference>
<dbReference type="Proteomes" id="UP000695000">
    <property type="component" value="Unplaced"/>
</dbReference>
<feature type="domain" description="Ig-like" evidence="8">
    <location>
        <begin position="154"/>
        <end position="252"/>
    </location>
</feature>
<evidence type="ECO:0000256" key="6">
    <source>
        <dbReference type="SAM" id="Phobius"/>
    </source>
</evidence>